<keyword evidence="6" id="KW-1185">Reference proteome</keyword>
<dbReference type="PANTHER" id="PTHR43716:SF2">
    <property type="entry name" value="BLL6224 PROTEIN"/>
    <property type="match status" value="1"/>
</dbReference>
<dbReference type="InterPro" id="IPR036318">
    <property type="entry name" value="FAD-bd_PCMH-like_sf"/>
</dbReference>
<sequence>MSDELARQLAAIVGERHVQAGGDIAERYRIDISRKYSSTPAFAVRPGSTQEVVAIMKLAHAAGVPVTAIGGQSGTCASAVPANGGIALSLERMNQVLEIDRLSMTMTVEAGCILQIAQEMAEAQGALLPLDLGARGSAMIGGVIGTNAGGNRVLRWGMMRDMVLGLEAVLADGTVLSSLTKMLKDNAGYHWKHLLIGSEGTLGIVTKAVIRLRPLPTSRQTALIACPSFEDAIGVLRGLEVTLSGRLSSFELMWGDFYEAMTEAQLEQRPRPMPLGHAFYVVVEAMGGDEESDSAQFERSLMTLVEDGKVVDAVIAQSDAQREAIWAVREDMTPGLAPRRPFSSYDVSMGVGDMPAFVAAARANVLAAFPEAAMLFYGHAGDGNLHAILSVGETSKDIQRSFDTAIYDAVRQVGGSIAAEHGIGTTRSAYLSWARSEAEISLMRTIKAAIDPTNILNPGKVLAPLA</sequence>
<dbReference type="EMBL" id="JAUOTP010000003">
    <property type="protein sequence ID" value="MDO6414534.1"/>
    <property type="molecule type" value="Genomic_DNA"/>
</dbReference>
<gene>
    <name evidence="5" type="ORF">Q4F19_09095</name>
</gene>
<name>A0ABT8Y888_9SPHN</name>
<dbReference type="PANTHER" id="PTHR43716">
    <property type="entry name" value="D-2-HYDROXYGLUTARATE DEHYDROGENASE, MITOCHONDRIAL"/>
    <property type="match status" value="1"/>
</dbReference>
<dbReference type="Gene3D" id="1.10.45.10">
    <property type="entry name" value="Vanillyl-alcohol Oxidase, Chain A, domain 4"/>
    <property type="match status" value="1"/>
</dbReference>
<dbReference type="Pfam" id="PF01565">
    <property type="entry name" value="FAD_binding_4"/>
    <property type="match status" value="1"/>
</dbReference>
<dbReference type="Gene3D" id="3.30.70.2190">
    <property type="match status" value="1"/>
</dbReference>
<reference evidence="5" key="1">
    <citation type="submission" date="2023-07" db="EMBL/GenBank/DDBJ databases">
        <authorList>
            <person name="Kim M."/>
        </authorList>
    </citation>
    <scope>NUCLEOTIDE SEQUENCE</scope>
    <source>
        <strain evidence="5">BIUV-7</strain>
    </source>
</reference>
<dbReference type="Proteomes" id="UP001169764">
    <property type="component" value="Unassembled WGS sequence"/>
</dbReference>
<dbReference type="RefSeq" id="WP_303541773.1">
    <property type="nucleotide sequence ID" value="NZ_JAUOTP010000003.1"/>
</dbReference>
<dbReference type="Gene3D" id="3.30.70.2740">
    <property type="match status" value="1"/>
</dbReference>
<keyword evidence="3" id="KW-0274">FAD</keyword>
<comment type="similarity">
    <text evidence="1">Belongs to the FAD-binding oxidoreductase/transferase type 4 family.</text>
</comment>
<evidence type="ECO:0000256" key="1">
    <source>
        <dbReference type="ARBA" id="ARBA00008000"/>
    </source>
</evidence>
<organism evidence="5 6">
    <name type="scientific">Sphingomonas natans</name>
    <dbReference type="NCBI Taxonomy" id="3063330"/>
    <lineage>
        <taxon>Bacteria</taxon>
        <taxon>Pseudomonadati</taxon>
        <taxon>Pseudomonadota</taxon>
        <taxon>Alphaproteobacteria</taxon>
        <taxon>Sphingomonadales</taxon>
        <taxon>Sphingomonadaceae</taxon>
        <taxon>Sphingomonas</taxon>
    </lineage>
</organism>
<dbReference type="Pfam" id="PF02913">
    <property type="entry name" value="FAD-oxidase_C"/>
    <property type="match status" value="1"/>
</dbReference>
<dbReference type="PROSITE" id="PS51387">
    <property type="entry name" value="FAD_PCMH"/>
    <property type="match status" value="1"/>
</dbReference>
<evidence type="ECO:0000259" key="4">
    <source>
        <dbReference type="PROSITE" id="PS51387"/>
    </source>
</evidence>
<dbReference type="InterPro" id="IPR006094">
    <property type="entry name" value="Oxid_FAD_bind_N"/>
</dbReference>
<dbReference type="SUPFAM" id="SSF56176">
    <property type="entry name" value="FAD-binding/transporter-associated domain-like"/>
    <property type="match status" value="1"/>
</dbReference>
<dbReference type="InterPro" id="IPR016167">
    <property type="entry name" value="FAD-bd_PCMH_sub1"/>
</dbReference>
<dbReference type="Gene3D" id="3.30.465.10">
    <property type="match status" value="1"/>
</dbReference>
<dbReference type="SUPFAM" id="SSF55103">
    <property type="entry name" value="FAD-linked oxidases, C-terminal domain"/>
    <property type="match status" value="1"/>
</dbReference>
<keyword evidence="2" id="KW-0285">Flavoprotein</keyword>
<dbReference type="InterPro" id="IPR016169">
    <property type="entry name" value="FAD-bd_PCMH_sub2"/>
</dbReference>
<dbReference type="InterPro" id="IPR004113">
    <property type="entry name" value="FAD-bd_oxidored_4_C"/>
</dbReference>
<dbReference type="Gene3D" id="3.30.43.10">
    <property type="entry name" value="Uridine Diphospho-n-acetylenolpyruvylglucosamine Reductase, domain 2"/>
    <property type="match status" value="1"/>
</dbReference>
<comment type="caution">
    <text evidence="5">The sequence shown here is derived from an EMBL/GenBank/DDBJ whole genome shotgun (WGS) entry which is preliminary data.</text>
</comment>
<protein>
    <submittedName>
        <fullName evidence="5">FAD-binding oxidoreductase</fullName>
    </submittedName>
</protein>
<evidence type="ECO:0000256" key="2">
    <source>
        <dbReference type="ARBA" id="ARBA00022630"/>
    </source>
</evidence>
<dbReference type="InterPro" id="IPR016164">
    <property type="entry name" value="FAD-linked_Oxase-like_C"/>
</dbReference>
<dbReference type="InterPro" id="IPR051264">
    <property type="entry name" value="FAD-oxidored/transferase_4"/>
</dbReference>
<dbReference type="InterPro" id="IPR016171">
    <property type="entry name" value="Vanillyl_alc_oxidase_C-sub2"/>
</dbReference>
<dbReference type="InterPro" id="IPR016166">
    <property type="entry name" value="FAD-bd_PCMH"/>
</dbReference>
<feature type="domain" description="FAD-binding PCMH-type" evidence="4">
    <location>
        <begin position="36"/>
        <end position="215"/>
    </location>
</feature>
<evidence type="ECO:0000313" key="6">
    <source>
        <dbReference type="Proteomes" id="UP001169764"/>
    </source>
</evidence>
<evidence type="ECO:0000256" key="3">
    <source>
        <dbReference type="ARBA" id="ARBA00022827"/>
    </source>
</evidence>
<proteinExistence type="inferred from homology"/>
<evidence type="ECO:0000313" key="5">
    <source>
        <dbReference type="EMBL" id="MDO6414534.1"/>
    </source>
</evidence>
<accession>A0ABT8Y888</accession>